<reference evidence="1 2" key="1">
    <citation type="submission" date="2023-11" db="EMBL/GenBank/DDBJ databases">
        <title>Peredibacter starrii A3.12.</title>
        <authorList>
            <person name="Mitchell R.J."/>
        </authorList>
    </citation>
    <scope>NUCLEOTIDE SEQUENCE [LARGE SCALE GENOMIC DNA]</scope>
    <source>
        <strain evidence="1 2">A3.12</strain>
    </source>
</reference>
<sequence length="315" mass="35869">MTPQESIYRWFKILEEKGEYSHFTVIEKTESGEVLESEVFHGEMDGVGGFLSIMKERGESDLLIPELPVRNRPSSLFFAYSFFRYLMRLPFYSPGWKIQNQWNKKSEKPQAYAFTSLSVAETEKIWMNAKKLGVSRNAYLLHHLNLSLNPYIKESLLPRYWLIPVNLRTDFNHHLENITGFVDARITTGQSAQALDKNLKKSLSRGDFFGGHVGIGLGQFLGPHLLKLLVTMNDFIQVRTGVFTNLGNWKTKPGHTMKSHWFGLPPVIAAQPFGAMTGSMNGEQSLAVVFHPRLTLSKAVAEECLARWVKALLQY</sequence>
<protein>
    <submittedName>
        <fullName evidence="1">Uncharacterized protein</fullName>
    </submittedName>
</protein>
<gene>
    <name evidence="1" type="ORF">SOO65_12310</name>
</gene>
<name>A0AAX4HJQ9_9BACT</name>
<proteinExistence type="predicted"/>
<dbReference type="KEGG" id="psti:SOO65_12310"/>
<organism evidence="1 2">
    <name type="scientific">Peredibacter starrii</name>
    <dbReference type="NCBI Taxonomy" id="28202"/>
    <lineage>
        <taxon>Bacteria</taxon>
        <taxon>Pseudomonadati</taxon>
        <taxon>Bdellovibrionota</taxon>
        <taxon>Bacteriovoracia</taxon>
        <taxon>Bacteriovoracales</taxon>
        <taxon>Bacteriovoracaceae</taxon>
        <taxon>Peredibacter</taxon>
    </lineage>
</organism>
<dbReference type="RefSeq" id="WP_321390237.1">
    <property type="nucleotide sequence ID" value="NZ_CP139487.1"/>
</dbReference>
<accession>A0AAX4HJQ9</accession>
<evidence type="ECO:0000313" key="2">
    <source>
        <dbReference type="Proteomes" id="UP001324634"/>
    </source>
</evidence>
<dbReference type="Proteomes" id="UP001324634">
    <property type="component" value="Chromosome"/>
</dbReference>
<dbReference type="AlphaFoldDB" id="A0AAX4HJQ9"/>
<evidence type="ECO:0000313" key="1">
    <source>
        <dbReference type="EMBL" id="WPU63472.1"/>
    </source>
</evidence>
<keyword evidence="2" id="KW-1185">Reference proteome</keyword>
<dbReference type="EMBL" id="CP139487">
    <property type="protein sequence ID" value="WPU63472.1"/>
    <property type="molecule type" value="Genomic_DNA"/>
</dbReference>